<dbReference type="SUPFAM" id="SSF54427">
    <property type="entry name" value="NTF2-like"/>
    <property type="match status" value="1"/>
</dbReference>
<evidence type="ECO:0000313" key="2">
    <source>
        <dbReference type="Proteomes" id="UP000215506"/>
    </source>
</evidence>
<dbReference type="InterPro" id="IPR032710">
    <property type="entry name" value="NTF2-like_dom_sf"/>
</dbReference>
<reference evidence="1 2" key="1">
    <citation type="submission" date="2017-07" db="EMBL/GenBank/DDBJ databases">
        <title>First draft Genome Sequence of Nocardia cerradoensis isolated from human infection.</title>
        <authorList>
            <person name="Carrasco G."/>
        </authorList>
    </citation>
    <scope>NUCLEOTIDE SEQUENCE [LARGE SCALE GENOMIC DNA]</scope>
    <source>
        <strain evidence="1 2">CNM20130759</strain>
    </source>
</reference>
<evidence type="ECO:0000313" key="1">
    <source>
        <dbReference type="EMBL" id="OXR42124.1"/>
    </source>
</evidence>
<proteinExistence type="predicted"/>
<dbReference type="AlphaFoldDB" id="A0A231GZT5"/>
<organism evidence="1 2">
    <name type="scientific">Nocardia cerradoensis</name>
    <dbReference type="NCBI Taxonomy" id="85688"/>
    <lineage>
        <taxon>Bacteria</taxon>
        <taxon>Bacillati</taxon>
        <taxon>Actinomycetota</taxon>
        <taxon>Actinomycetes</taxon>
        <taxon>Mycobacteriales</taxon>
        <taxon>Nocardiaceae</taxon>
        <taxon>Nocardia</taxon>
    </lineage>
</organism>
<gene>
    <name evidence="1" type="ORF">B7C42_05723</name>
</gene>
<comment type="caution">
    <text evidence="1">The sequence shown here is derived from an EMBL/GenBank/DDBJ whole genome shotgun (WGS) entry which is preliminary data.</text>
</comment>
<keyword evidence="2" id="KW-1185">Reference proteome</keyword>
<accession>A0A231GZT5</accession>
<dbReference type="Proteomes" id="UP000215506">
    <property type="component" value="Unassembled WGS sequence"/>
</dbReference>
<protein>
    <recommendedName>
        <fullName evidence="3">SnoaL-like domain-containing protein</fullName>
    </recommendedName>
</protein>
<dbReference type="RefSeq" id="WP_223273716.1">
    <property type="nucleotide sequence ID" value="NZ_NGAF01000015.1"/>
</dbReference>
<dbReference type="Gene3D" id="3.10.450.50">
    <property type="match status" value="1"/>
</dbReference>
<name>A0A231GZT5_9NOCA</name>
<evidence type="ECO:0008006" key="3">
    <source>
        <dbReference type="Google" id="ProtNLM"/>
    </source>
</evidence>
<sequence length="270" mass="31180">MNHMIHLEARGTGTVAGRADRVKGSLMFDEEQFQQALRRPRLSKPVPEFLNSNRAVPIRAIPEAELQAGTLEWFGEFERKLELYGRLGVDLSWVMEWAKKYWWSFLVRDMSLNHELYAPDIRYTDVTTFGRTIVGIDEFVKYNFAFFDAIPDWRYDPLPNQVYLDVTPEGRVRIVIRYIGSGHWTGPLRLYPYDESAPVIHGNGRFIQCPAVDRYHFNADGLMEEGETLYDFLDATQRGGVLPRDDSWQFRALMAASKLPALLARIGTVR</sequence>
<dbReference type="EMBL" id="NGAF01000015">
    <property type="protein sequence ID" value="OXR42124.1"/>
    <property type="molecule type" value="Genomic_DNA"/>
</dbReference>